<sequence length="299" mass="34711">MIDKNARITILTSTYNRPESLKKLYKSLCQQTDKRMVWWIVDDGSTVAVSPTVNQLISNNNDFEIKYTVLKNGGKHRALNAIIPKIVTDLTVIVDDDDVLVDDAIETILKDYEVAKQENIGSLIYEHGKMQNVPVQPLPNKIDFGRRYWYLLNHHISGDFTDVFVTKCLQKFRLPEFKNEKFISEGPLYVEFSKVFRSKFIKKIIRVGAYQPNGLTNSIRKLEIENPNGAIYEQMLYLAQENTPLFYRIKKSVLVGRISAFIKKSPLKNNIIRNKKEINLLIMMSYYMYGFLLKLKEVL</sequence>
<name>A0A0R2JR53_9LACO</name>
<dbReference type="InterPro" id="IPR001173">
    <property type="entry name" value="Glyco_trans_2-like"/>
</dbReference>
<dbReference type="PATRIC" id="fig|89059.3.peg.443"/>
<feature type="domain" description="Glycosyltransferase 2-like" evidence="1">
    <location>
        <begin position="9"/>
        <end position="139"/>
    </location>
</feature>
<dbReference type="Pfam" id="PF00535">
    <property type="entry name" value="Glycos_transf_2"/>
    <property type="match status" value="1"/>
</dbReference>
<organism evidence="2 3">
    <name type="scientific">Ligilactobacillus acidipiscis</name>
    <dbReference type="NCBI Taxonomy" id="89059"/>
    <lineage>
        <taxon>Bacteria</taxon>
        <taxon>Bacillati</taxon>
        <taxon>Bacillota</taxon>
        <taxon>Bacilli</taxon>
        <taxon>Lactobacillales</taxon>
        <taxon>Lactobacillaceae</taxon>
        <taxon>Ligilactobacillus</taxon>
    </lineage>
</organism>
<dbReference type="OrthoDB" id="9810303at2"/>
<gene>
    <name evidence="2" type="ORF">IV43_GL000434</name>
</gene>
<dbReference type="SUPFAM" id="SSF53448">
    <property type="entry name" value="Nucleotide-diphospho-sugar transferases"/>
    <property type="match status" value="1"/>
</dbReference>
<dbReference type="EMBL" id="JQBK01000134">
    <property type="protein sequence ID" value="KRN79582.1"/>
    <property type="molecule type" value="Genomic_DNA"/>
</dbReference>
<dbReference type="PANTHER" id="PTHR22916">
    <property type="entry name" value="GLYCOSYLTRANSFERASE"/>
    <property type="match status" value="1"/>
</dbReference>
<evidence type="ECO:0000313" key="2">
    <source>
        <dbReference type="EMBL" id="KRN79582.1"/>
    </source>
</evidence>
<dbReference type="InterPro" id="IPR029044">
    <property type="entry name" value="Nucleotide-diphossugar_trans"/>
</dbReference>
<dbReference type="AlphaFoldDB" id="A0A0R2JR53"/>
<accession>A0A0R2JR53</accession>
<proteinExistence type="predicted"/>
<dbReference type="RefSeq" id="WP_082623177.1">
    <property type="nucleotide sequence ID" value="NZ_JQBK01000134.1"/>
</dbReference>
<reference evidence="2 3" key="1">
    <citation type="journal article" date="2015" name="Genome Announc.">
        <title>Expanding the biotechnology potential of lactobacilli through comparative genomics of 213 strains and associated genera.</title>
        <authorList>
            <person name="Sun Z."/>
            <person name="Harris H.M."/>
            <person name="McCann A."/>
            <person name="Guo C."/>
            <person name="Argimon S."/>
            <person name="Zhang W."/>
            <person name="Yang X."/>
            <person name="Jeffery I.B."/>
            <person name="Cooney J.C."/>
            <person name="Kagawa T.F."/>
            <person name="Liu W."/>
            <person name="Song Y."/>
            <person name="Salvetti E."/>
            <person name="Wrobel A."/>
            <person name="Rasinkangas P."/>
            <person name="Parkhill J."/>
            <person name="Rea M.C."/>
            <person name="O'Sullivan O."/>
            <person name="Ritari J."/>
            <person name="Douillard F.P."/>
            <person name="Paul Ross R."/>
            <person name="Yang R."/>
            <person name="Briner A.E."/>
            <person name="Felis G.E."/>
            <person name="de Vos W.M."/>
            <person name="Barrangou R."/>
            <person name="Klaenhammer T.R."/>
            <person name="Caufield P.W."/>
            <person name="Cui Y."/>
            <person name="Zhang H."/>
            <person name="O'Toole P.W."/>
        </authorList>
    </citation>
    <scope>NUCLEOTIDE SEQUENCE [LARGE SCALE GENOMIC DNA]</scope>
    <source>
        <strain evidence="2 3">DSM 15353</strain>
    </source>
</reference>
<keyword evidence="2" id="KW-0808">Transferase</keyword>
<dbReference type="Gene3D" id="3.90.550.10">
    <property type="entry name" value="Spore Coat Polysaccharide Biosynthesis Protein SpsA, Chain A"/>
    <property type="match status" value="1"/>
</dbReference>
<dbReference type="GO" id="GO:0016740">
    <property type="term" value="F:transferase activity"/>
    <property type="evidence" value="ECO:0007669"/>
    <property type="project" value="UniProtKB-KW"/>
</dbReference>
<protein>
    <submittedName>
        <fullName evidence="2">Beta-glycosyltransferase</fullName>
    </submittedName>
</protein>
<dbReference type="Proteomes" id="UP000051491">
    <property type="component" value="Unassembled WGS sequence"/>
</dbReference>
<dbReference type="CDD" id="cd00761">
    <property type="entry name" value="Glyco_tranf_GTA_type"/>
    <property type="match status" value="1"/>
</dbReference>
<evidence type="ECO:0000313" key="3">
    <source>
        <dbReference type="Proteomes" id="UP000051491"/>
    </source>
</evidence>
<evidence type="ECO:0000259" key="1">
    <source>
        <dbReference type="Pfam" id="PF00535"/>
    </source>
</evidence>
<comment type="caution">
    <text evidence="2">The sequence shown here is derived from an EMBL/GenBank/DDBJ whole genome shotgun (WGS) entry which is preliminary data.</text>
</comment>